<proteinExistence type="predicted"/>
<feature type="transmembrane region" description="Helical" evidence="2">
    <location>
        <begin position="25"/>
        <end position="50"/>
    </location>
</feature>
<accession>A0ABW7R1B8</accession>
<keyword evidence="4" id="KW-1185">Reference proteome</keyword>
<dbReference type="EMBL" id="JBIRGQ010000008">
    <property type="protein sequence ID" value="MFH8550474.1"/>
    <property type="molecule type" value="Genomic_DNA"/>
</dbReference>
<name>A0ABW7R1B8_9ACTN</name>
<protein>
    <recommendedName>
        <fullName evidence="5">Integral membrane protein</fullName>
    </recommendedName>
</protein>
<evidence type="ECO:0000256" key="1">
    <source>
        <dbReference type="SAM" id="MobiDB-lite"/>
    </source>
</evidence>
<evidence type="ECO:0000256" key="2">
    <source>
        <dbReference type="SAM" id="Phobius"/>
    </source>
</evidence>
<sequence length="55" mass="6135">MSDRPDSNTSRPHRRLRANQQGQEAVSLTVLSVVSLLASGGFVWGLFFLADRFSR</sequence>
<evidence type="ECO:0008006" key="5">
    <source>
        <dbReference type="Google" id="ProtNLM"/>
    </source>
</evidence>
<keyword evidence="2" id="KW-1133">Transmembrane helix</keyword>
<gene>
    <name evidence="3" type="ORF">ACH4F9_36280</name>
</gene>
<dbReference type="Proteomes" id="UP001610818">
    <property type="component" value="Unassembled WGS sequence"/>
</dbReference>
<feature type="region of interest" description="Disordered" evidence="1">
    <location>
        <begin position="1"/>
        <end position="21"/>
    </location>
</feature>
<dbReference type="RefSeq" id="WP_397716965.1">
    <property type="nucleotide sequence ID" value="NZ_JBIRGN010000008.1"/>
</dbReference>
<reference evidence="3 4" key="1">
    <citation type="submission" date="2024-10" db="EMBL/GenBank/DDBJ databases">
        <title>The Natural Products Discovery Center: Release of the First 8490 Sequenced Strains for Exploring Actinobacteria Biosynthetic Diversity.</title>
        <authorList>
            <person name="Kalkreuter E."/>
            <person name="Kautsar S.A."/>
            <person name="Yang D."/>
            <person name="Bader C.D."/>
            <person name="Teijaro C.N."/>
            <person name="Fluegel L."/>
            <person name="Davis C.M."/>
            <person name="Simpson J.R."/>
            <person name="Lauterbach L."/>
            <person name="Steele A.D."/>
            <person name="Gui C."/>
            <person name="Meng S."/>
            <person name="Li G."/>
            <person name="Viehrig K."/>
            <person name="Ye F."/>
            <person name="Su P."/>
            <person name="Kiefer A.F."/>
            <person name="Nichols A."/>
            <person name="Cepeda A.J."/>
            <person name="Yan W."/>
            <person name="Fan B."/>
            <person name="Jiang Y."/>
            <person name="Adhikari A."/>
            <person name="Zheng C.-J."/>
            <person name="Schuster L."/>
            <person name="Cowan T.M."/>
            <person name="Smanski M.J."/>
            <person name="Chevrette M.G."/>
            <person name="De Carvalho L.P.S."/>
            <person name="Shen B."/>
        </authorList>
    </citation>
    <scope>NUCLEOTIDE SEQUENCE [LARGE SCALE GENOMIC DNA]</scope>
    <source>
        <strain evidence="3 4">NPDC017990</strain>
    </source>
</reference>
<evidence type="ECO:0000313" key="4">
    <source>
        <dbReference type="Proteomes" id="UP001610818"/>
    </source>
</evidence>
<keyword evidence="2" id="KW-0812">Transmembrane</keyword>
<keyword evidence="2" id="KW-0472">Membrane</keyword>
<organism evidence="3 4">
    <name type="scientific">Streptomyces longisporoflavus</name>
    <dbReference type="NCBI Taxonomy" id="28044"/>
    <lineage>
        <taxon>Bacteria</taxon>
        <taxon>Bacillati</taxon>
        <taxon>Actinomycetota</taxon>
        <taxon>Actinomycetes</taxon>
        <taxon>Kitasatosporales</taxon>
        <taxon>Streptomycetaceae</taxon>
        <taxon>Streptomyces</taxon>
    </lineage>
</organism>
<evidence type="ECO:0000313" key="3">
    <source>
        <dbReference type="EMBL" id="MFH8550474.1"/>
    </source>
</evidence>
<comment type="caution">
    <text evidence="3">The sequence shown here is derived from an EMBL/GenBank/DDBJ whole genome shotgun (WGS) entry which is preliminary data.</text>
</comment>